<reference evidence="1" key="1">
    <citation type="submission" date="2020-05" db="EMBL/GenBank/DDBJ databases">
        <title>Large-scale comparative analyses of tick genomes elucidate their genetic diversity and vector capacities.</title>
        <authorList>
            <person name="Jia N."/>
            <person name="Wang J."/>
            <person name="Shi W."/>
            <person name="Du L."/>
            <person name="Sun Y."/>
            <person name="Zhan W."/>
            <person name="Jiang J."/>
            <person name="Wang Q."/>
            <person name="Zhang B."/>
            <person name="Ji P."/>
            <person name="Sakyi L.B."/>
            <person name="Cui X."/>
            <person name="Yuan T."/>
            <person name="Jiang B."/>
            <person name="Yang W."/>
            <person name="Lam T.T.-Y."/>
            <person name="Chang Q."/>
            <person name="Ding S."/>
            <person name="Wang X."/>
            <person name="Zhu J."/>
            <person name="Ruan X."/>
            <person name="Zhao L."/>
            <person name="Wei J."/>
            <person name="Que T."/>
            <person name="Du C."/>
            <person name="Cheng J."/>
            <person name="Dai P."/>
            <person name="Han X."/>
            <person name="Huang E."/>
            <person name="Gao Y."/>
            <person name="Liu J."/>
            <person name="Shao H."/>
            <person name="Ye R."/>
            <person name="Li L."/>
            <person name="Wei W."/>
            <person name="Wang X."/>
            <person name="Wang C."/>
            <person name="Yang T."/>
            <person name="Huo Q."/>
            <person name="Li W."/>
            <person name="Guo W."/>
            <person name="Chen H."/>
            <person name="Zhou L."/>
            <person name="Ni X."/>
            <person name="Tian J."/>
            <person name="Zhou Y."/>
            <person name="Sheng Y."/>
            <person name="Liu T."/>
            <person name="Pan Y."/>
            <person name="Xia L."/>
            <person name="Li J."/>
            <person name="Zhao F."/>
            <person name="Cao W."/>
        </authorList>
    </citation>
    <scope>NUCLEOTIDE SEQUENCE</scope>
    <source>
        <strain evidence="1">Dsil-2018</strain>
    </source>
</reference>
<organism evidence="1 2">
    <name type="scientific">Dermacentor silvarum</name>
    <name type="common">Tick</name>
    <dbReference type="NCBI Taxonomy" id="543639"/>
    <lineage>
        <taxon>Eukaryota</taxon>
        <taxon>Metazoa</taxon>
        <taxon>Ecdysozoa</taxon>
        <taxon>Arthropoda</taxon>
        <taxon>Chelicerata</taxon>
        <taxon>Arachnida</taxon>
        <taxon>Acari</taxon>
        <taxon>Parasitiformes</taxon>
        <taxon>Ixodida</taxon>
        <taxon>Ixodoidea</taxon>
        <taxon>Ixodidae</taxon>
        <taxon>Rhipicephalinae</taxon>
        <taxon>Dermacentor</taxon>
    </lineage>
</organism>
<comment type="caution">
    <text evidence="1">The sequence shown here is derived from an EMBL/GenBank/DDBJ whole genome shotgun (WGS) entry which is preliminary data.</text>
</comment>
<dbReference type="Proteomes" id="UP000821865">
    <property type="component" value="Chromosome 5"/>
</dbReference>
<protein>
    <submittedName>
        <fullName evidence="1">Uncharacterized protein</fullName>
    </submittedName>
</protein>
<dbReference type="EMBL" id="CM023474">
    <property type="protein sequence ID" value="KAH7949740.1"/>
    <property type="molecule type" value="Genomic_DNA"/>
</dbReference>
<sequence length="619" mass="69001">MLGKCAQTECVVVVSEDGDPESLVAGKQQSLQEEDGKEDSVEEESAVPLVVMYNKRRYDVKVALSAKMAKLKEEIQKLTGVPPPMQKLIYKGAPKPDNTKSLLELNLFANAKLMLVGSTLDDVINLEVPTPEQLKNDTPQATREPISKQKDSLPAAPLSGMRNKSGRKVRLTFKLELDQVWIGTKERTEKINMNSINQVISEAIEGHEEYHIMALQLGTTEASRYWIYWVPAHGWGMAAKRSSDDDDDREHRKRPAEGDKSGQSEAKVPRLLNKDEKGEGTRGTTPEQEQPAFAALFGREEEERAPADQPASEEAGRQNLREGTDVEGENKKEAGLKTEDERREDEKNEEQVATEEQVNSGRDVEEDAEVEKEVDGEDPVTLHVIFNKQQYDIELPLSARMSRLKKAITEKTGIEPSMQKLCYKGATQVDEKKSLRDSGLSANSKILLVGSTARDLDAVLPPKPEKSSQTNPLLHRDRNVLGRRVVVLGAGPVRESHQENNAETRLAPAFLSTFANEASRRLEERDWSELRIRKQPPRPISNGFLQITLVGALSVHGDECDNGEPRTWGGYGRRWGADVEEMWNDDSSSLFIYCIYSVPTATRVLFFGEVEMEVGGGNG</sequence>
<evidence type="ECO:0000313" key="2">
    <source>
        <dbReference type="Proteomes" id="UP000821865"/>
    </source>
</evidence>
<keyword evidence="2" id="KW-1185">Reference proteome</keyword>
<name>A0ACB8CRP5_DERSI</name>
<accession>A0ACB8CRP5</accession>
<gene>
    <name evidence="1" type="ORF">HPB49_014781</name>
</gene>
<evidence type="ECO:0000313" key="1">
    <source>
        <dbReference type="EMBL" id="KAH7949740.1"/>
    </source>
</evidence>
<proteinExistence type="predicted"/>